<dbReference type="Proteomes" id="UP000199310">
    <property type="component" value="Unassembled WGS sequence"/>
</dbReference>
<dbReference type="InterPro" id="IPR011006">
    <property type="entry name" value="CheY-like_superfamily"/>
</dbReference>
<organism evidence="3 4">
    <name type="scientific">Chitinophaga arvensicola</name>
    <dbReference type="NCBI Taxonomy" id="29529"/>
    <lineage>
        <taxon>Bacteria</taxon>
        <taxon>Pseudomonadati</taxon>
        <taxon>Bacteroidota</taxon>
        <taxon>Chitinophagia</taxon>
        <taxon>Chitinophagales</taxon>
        <taxon>Chitinophagaceae</taxon>
        <taxon>Chitinophaga</taxon>
    </lineage>
</organism>
<dbReference type="InterPro" id="IPR052893">
    <property type="entry name" value="TCS_response_regulator"/>
</dbReference>
<proteinExistence type="predicted"/>
<dbReference type="STRING" id="29529.SAMN04488122_2449"/>
<evidence type="ECO:0000256" key="1">
    <source>
        <dbReference type="PROSITE-ProRule" id="PRU00169"/>
    </source>
</evidence>
<dbReference type="OrthoDB" id="7631574at2"/>
<accession>A0A1I0R884</accession>
<dbReference type="Pfam" id="PF00072">
    <property type="entry name" value="Response_reg"/>
    <property type="match status" value="1"/>
</dbReference>
<evidence type="ECO:0000313" key="3">
    <source>
        <dbReference type="EMBL" id="SEW36949.1"/>
    </source>
</evidence>
<dbReference type="InterPro" id="IPR001789">
    <property type="entry name" value="Sig_transdc_resp-reg_receiver"/>
</dbReference>
<gene>
    <name evidence="3" type="ORF">SAMN04488122_2449</name>
</gene>
<evidence type="ECO:0000259" key="2">
    <source>
        <dbReference type="PROSITE" id="PS50110"/>
    </source>
</evidence>
<dbReference type="PROSITE" id="PS50110">
    <property type="entry name" value="RESPONSE_REGULATORY"/>
    <property type="match status" value="1"/>
</dbReference>
<dbReference type="AlphaFoldDB" id="A0A1I0R884"/>
<reference evidence="4" key="1">
    <citation type="submission" date="2016-10" db="EMBL/GenBank/DDBJ databases">
        <authorList>
            <person name="Varghese N."/>
            <person name="Submissions S."/>
        </authorList>
    </citation>
    <scope>NUCLEOTIDE SEQUENCE [LARGE SCALE GENOMIC DNA]</scope>
    <source>
        <strain evidence="4">DSM 3695</strain>
    </source>
</reference>
<protein>
    <submittedName>
        <fullName evidence="3">Response regulator receiver domain-containing protein</fullName>
    </submittedName>
</protein>
<feature type="domain" description="Response regulatory" evidence="2">
    <location>
        <begin position="2"/>
        <end position="125"/>
    </location>
</feature>
<dbReference type="Gene3D" id="3.40.50.2300">
    <property type="match status" value="1"/>
</dbReference>
<keyword evidence="4" id="KW-1185">Reference proteome</keyword>
<name>A0A1I0R884_9BACT</name>
<dbReference type="SUPFAM" id="SSF52172">
    <property type="entry name" value="CheY-like"/>
    <property type="match status" value="1"/>
</dbReference>
<dbReference type="GO" id="GO:0000160">
    <property type="term" value="P:phosphorelay signal transduction system"/>
    <property type="evidence" value="ECO:0007669"/>
    <property type="project" value="InterPro"/>
</dbReference>
<sequence length="130" mass="14759">MKILMIDDDPEDRDILFFSMEAIEKSKALYFAEDGEQALEMLDKDFIGNNIPGLIILDINMPRLGGTDTLRGIKGDARFRNIPVIIYSTSINPFEKEQCLELGAHSFLTKPTSYQESVDNAMLFSRFLSM</sequence>
<dbReference type="SMART" id="SM00448">
    <property type="entry name" value="REC"/>
    <property type="match status" value="1"/>
</dbReference>
<evidence type="ECO:0000313" key="4">
    <source>
        <dbReference type="Proteomes" id="UP000199310"/>
    </source>
</evidence>
<dbReference type="EMBL" id="FOJG01000001">
    <property type="protein sequence ID" value="SEW36949.1"/>
    <property type="molecule type" value="Genomic_DNA"/>
</dbReference>
<keyword evidence="1" id="KW-0597">Phosphoprotein</keyword>
<dbReference type="PANTHER" id="PTHR44520">
    <property type="entry name" value="RESPONSE REGULATOR RCP1-RELATED"/>
    <property type="match status" value="1"/>
</dbReference>
<dbReference type="RefSeq" id="WP_089895021.1">
    <property type="nucleotide sequence ID" value="NZ_FOJG01000001.1"/>
</dbReference>
<feature type="modified residue" description="4-aspartylphosphate" evidence="1">
    <location>
        <position position="58"/>
    </location>
</feature>